<dbReference type="Gramene" id="EFJ28597">
    <property type="protein sequence ID" value="EFJ28597"/>
    <property type="gene ID" value="SELMODRAFT_411067"/>
</dbReference>
<reference evidence="1 2" key="1">
    <citation type="journal article" date="2011" name="Science">
        <title>The Selaginella genome identifies genetic changes associated with the evolution of vascular plants.</title>
        <authorList>
            <person name="Banks J.A."/>
            <person name="Nishiyama T."/>
            <person name="Hasebe M."/>
            <person name="Bowman J.L."/>
            <person name="Gribskov M."/>
            <person name="dePamphilis C."/>
            <person name="Albert V.A."/>
            <person name="Aono N."/>
            <person name="Aoyama T."/>
            <person name="Ambrose B.A."/>
            <person name="Ashton N.W."/>
            <person name="Axtell M.J."/>
            <person name="Barker E."/>
            <person name="Barker M.S."/>
            <person name="Bennetzen J.L."/>
            <person name="Bonawitz N.D."/>
            <person name="Chapple C."/>
            <person name="Cheng C."/>
            <person name="Correa L.G."/>
            <person name="Dacre M."/>
            <person name="DeBarry J."/>
            <person name="Dreyer I."/>
            <person name="Elias M."/>
            <person name="Engstrom E.M."/>
            <person name="Estelle M."/>
            <person name="Feng L."/>
            <person name="Finet C."/>
            <person name="Floyd S.K."/>
            <person name="Frommer W.B."/>
            <person name="Fujita T."/>
            <person name="Gramzow L."/>
            <person name="Gutensohn M."/>
            <person name="Harholt J."/>
            <person name="Hattori M."/>
            <person name="Heyl A."/>
            <person name="Hirai T."/>
            <person name="Hiwatashi Y."/>
            <person name="Ishikawa M."/>
            <person name="Iwata M."/>
            <person name="Karol K.G."/>
            <person name="Koehler B."/>
            <person name="Kolukisaoglu U."/>
            <person name="Kubo M."/>
            <person name="Kurata T."/>
            <person name="Lalonde S."/>
            <person name="Li K."/>
            <person name="Li Y."/>
            <person name="Litt A."/>
            <person name="Lyons E."/>
            <person name="Manning G."/>
            <person name="Maruyama T."/>
            <person name="Michael T.P."/>
            <person name="Mikami K."/>
            <person name="Miyazaki S."/>
            <person name="Morinaga S."/>
            <person name="Murata T."/>
            <person name="Mueller-Roeber B."/>
            <person name="Nelson D.R."/>
            <person name="Obara M."/>
            <person name="Oguri Y."/>
            <person name="Olmstead R.G."/>
            <person name="Onodera N."/>
            <person name="Petersen B.L."/>
            <person name="Pils B."/>
            <person name="Prigge M."/>
            <person name="Rensing S.A."/>
            <person name="Riano-Pachon D.M."/>
            <person name="Roberts A.W."/>
            <person name="Sato Y."/>
            <person name="Scheller H.V."/>
            <person name="Schulz B."/>
            <person name="Schulz C."/>
            <person name="Shakirov E.V."/>
            <person name="Shibagaki N."/>
            <person name="Shinohara N."/>
            <person name="Shippen D.E."/>
            <person name="Soerensen I."/>
            <person name="Sotooka R."/>
            <person name="Sugimoto N."/>
            <person name="Sugita M."/>
            <person name="Sumikawa N."/>
            <person name="Tanurdzic M."/>
            <person name="Theissen G."/>
            <person name="Ulvskov P."/>
            <person name="Wakazuki S."/>
            <person name="Weng J.K."/>
            <person name="Willats W.W."/>
            <person name="Wipf D."/>
            <person name="Wolf P.G."/>
            <person name="Yang L."/>
            <person name="Zimmer A.D."/>
            <person name="Zhu Q."/>
            <person name="Mitros T."/>
            <person name="Hellsten U."/>
            <person name="Loque D."/>
            <person name="Otillar R."/>
            <person name="Salamov A."/>
            <person name="Schmutz J."/>
            <person name="Shapiro H."/>
            <person name="Lindquist E."/>
            <person name="Lucas S."/>
            <person name="Rokhsar D."/>
            <person name="Grigoriev I.V."/>
        </authorList>
    </citation>
    <scope>NUCLEOTIDE SEQUENCE [LARGE SCALE GENOMIC DNA]</scope>
</reference>
<dbReference type="AlphaFoldDB" id="D8RGH3"/>
<protein>
    <submittedName>
        <fullName evidence="1">Uncharacterized protein</fullName>
    </submittedName>
</protein>
<dbReference type="KEGG" id="smo:SELMODRAFT_411067"/>
<dbReference type="Proteomes" id="UP000001514">
    <property type="component" value="Unassembled WGS sequence"/>
</dbReference>
<evidence type="ECO:0000313" key="2">
    <source>
        <dbReference type="Proteomes" id="UP000001514"/>
    </source>
</evidence>
<name>D8RGH3_SELML</name>
<gene>
    <name evidence="1" type="ORF">SELMODRAFT_411067</name>
</gene>
<dbReference type="HOGENOM" id="CLU_1247188_0_0_1"/>
<accession>D8RGH3</accession>
<evidence type="ECO:0000313" key="1">
    <source>
        <dbReference type="EMBL" id="EFJ28597.1"/>
    </source>
</evidence>
<dbReference type="InParanoid" id="D8RGH3"/>
<proteinExistence type="predicted"/>
<keyword evidence="2" id="KW-1185">Reference proteome</keyword>
<organism evidence="2">
    <name type="scientific">Selaginella moellendorffii</name>
    <name type="common">Spikemoss</name>
    <dbReference type="NCBI Taxonomy" id="88036"/>
    <lineage>
        <taxon>Eukaryota</taxon>
        <taxon>Viridiplantae</taxon>
        <taxon>Streptophyta</taxon>
        <taxon>Embryophyta</taxon>
        <taxon>Tracheophyta</taxon>
        <taxon>Lycopodiopsida</taxon>
        <taxon>Selaginellales</taxon>
        <taxon>Selaginellaceae</taxon>
        <taxon>Selaginella</taxon>
    </lineage>
</organism>
<dbReference type="EMBL" id="GL377579">
    <property type="protein sequence ID" value="EFJ28597.1"/>
    <property type="molecule type" value="Genomic_DNA"/>
</dbReference>
<sequence>MWKKHRGRMASMPLFLPLLGHPKCPRWFRDAANVHGKMKEGIYNVYVHSNGYTLPMFLSDLSKDQQLCTAFVCENNDVVREFEFQLPDGKTVSVLCTDQHQLTEDAMLKSGVRDPALAHCIPMQLHFLYRNRGQWPTAFWNGSMGTIIIDIESASKELYLDGIQESSRWYTSDNGRGVFSLFWPMALRAVHLSTVVLWADIQRRDGVPRGEMHIERCIDYDE</sequence>